<dbReference type="PANTHER" id="PTHR43617">
    <property type="entry name" value="L-AMINO ACID N-ACETYLTRANSFERASE"/>
    <property type="match status" value="1"/>
</dbReference>
<dbReference type="SUPFAM" id="SSF55729">
    <property type="entry name" value="Acyl-CoA N-acyltransferases (Nat)"/>
    <property type="match status" value="1"/>
</dbReference>
<dbReference type="InterPro" id="IPR000182">
    <property type="entry name" value="GNAT_dom"/>
</dbReference>
<reference evidence="2 3" key="1">
    <citation type="submission" date="2018-06" db="EMBL/GenBank/DDBJ databases">
        <authorList>
            <consortium name="Pathogen Informatics"/>
            <person name="Doyle S."/>
        </authorList>
    </citation>
    <scope>NUCLEOTIDE SEQUENCE [LARGE SCALE GENOMIC DNA]</scope>
    <source>
        <strain evidence="2 3">NCTC9836</strain>
    </source>
</reference>
<organism evidence="2 3">
    <name type="scientific">Clostridium putrefaciens</name>
    <dbReference type="NCBI Taxonomy" id="99675"/>
    <lineage>
        <taxon>Bacteria</taxon>
        <taxon>Bacillati</taxon>
        <taxon>Bacillota</taxon>
        <taxon>Clostridia</taxon>
        <taxon>Eubacteriales</taxon>
        <taxon>Clostridiaceae</taxon>
        <taxon>Clostridium</taxon>
    </lineage>
</organism>
<keyword evidence="3" id="KW-1185">Reference proteome</keyword>
<feature type="domain" description="N-acetyltransferase" evidence="1">
    <location>
        <begin position="117"/>
        <end position="271"/>
    </location>
</feature>
<dbReference type="InterPro" id="IPR050276">
    <property type="entry name" value="MshD_Acetyltransferase"/>
</dbReference>
<gene>
    <name evidence="2" type="ORF">NCTC9836_02482</name>
</gene>
<evidence type="ECO:0000313" key="3">
    <source>
        <dbReference type="Proteomes" id="UP000254664"/>
    </source>
</evidence>
<dbReference type="AlphaFoldDB" id="A0A381JCH8"/>
<dbReference type="EMBL" id="UFWZ01000001">
    <property type="protein sequence ID" value="SUY48107.1"/>
    <property type="molecule type" value="Genomic_DNA"/>
</dbReference>
<dbReference type="Proteomes" id="UP000254664">
    <property type="component" value="Unassembled WGS sequence"/>
</dbReference>
<dbReference type="GO" id="GO:0016747">
    <property type="term" value="F:acyltransferase activity, transferring groups other than amino-acyl groups"/>
    <property type="evidence" value="ECO:0007669"/>
    <property type="project" value="InterPro"/>
</dbReference>
<keyword evidence="2" id="KW-0808">Transferase</keyword>
<protein>
    <submittedName>
        <fullName evidence="2">Ribosomal-protein-alanine N-acetyltransferase</fullName>
    </submittedName>
</protein>
<dbReference type="OrthoDB" id="2036043at2"/>
<evidence type="ECO:0000313" key="2">
    <source>
        <dbReference type="EMBL" id="SUY48107.1"/>
    </source>
</evidence>
<name>A0A381JCH8_9CLOT</name>
<accession>A0A381JCH8</accession>
<proteinExistence type="predicted"/>
<sequence length="271" mass="31291">MKKDVFNNIKEQLKDYKYSSMKYTEYEEISNYDVICNNEQLILTFGFNVEAGLYEFHWATNSASILLKEVNKSNEKVLITFIPTEWIEEFRKNKFNIYAIWNDYFHNDISKSLEQVKSMEFLKECDFKKASEVTLSCRGQSRGFSGQTEEWMKQWIKGTESNSVSLGGKDGAVLVHSENDNITGIICIGIYSYDESDGPILWVREIAVLPEYQRRGIAKTLLNQALFYGKSKGAKRAFLMADECNKHAIKLYESVGFIANKSEAQNDMIRK</sequence>
<dbReference type="InterPro" id="IPR016181">
    <property type="entry name" value="Acyl_CoA_acyltransferase"/>
</dbReference>
<dbReference type="RefSeq" id="WP_115641965.1">
    <property type="nucleotide sequence ID" value="NZ_UFWZ01000001.1"/>
</dbReference>
<dbReference type="Gene3D" id="3.40.630.30">
    <property type="match status" value="1"/>
</dbReference>
<evidence type="ECO:0000259" key="1">
    <source>
        <dbReference type="PROSITE" id="PS51186"/>
    </source>
</evidence>
<dbReference type="CDD" id="cd04301">
    <property type="entry name" value="NAT_SF"/>
    <property type="match status" value="1"/>
</dbReference>
<dbReference type="PROSITE" id="PS51186">
    <property type="entry name" value="GNAT"/>
    <property type="match status" value="1"/>
</dbReference>
<dbReference type="Pfam" id="PF00583">
    <property type="entry name" value="Acetyltransf_1"/>
    <property type="match status" value="1"/>
</dbReference>